<dbReference type="EMBL" id="WAEL01000013">
    <property type="protein sequence ID" value="NID13544.1"/>
    <property type="molecule type" value="Genomic_DNA"/>
</dbReference>
<dbReference type="Proteomes" id="UP000606008">
    <property type="component" value="Unassembled WGS sequence"/>
</dbReference>
<reference evidence="4" key="1">
    <citation type="submission" date="2019-09" db="EMBL/GenBank/DDBJ databases">
        <authorList>
            <person name="Jung D.-H."/>
        </authorList>
    </citation>
    <scope>NUCLEOTIDE SEQUENCE [LARGE SCALE GENOMIC DNA]</scope>
    <source>
        <strain evidence="4">JA-25</strain>
    </source>
</reference>
<feature type="domain" description="Thiopeptide-type bacteriocin biosynthesis" evidence="2">
    <location>
        <begin position="758"/>
        <end position="1014"/>
    </location>
</feature>
<evidence type="ECO:0000259" key="2">
    <source>
        <dbReference type="Pfam" id="PF14028"/>
    </source>
</evidence>
<dbReference type="RefSeq" id="WP_166694071.1">
    <property type="nucleotide sequence ID" value="NZ_WAEL01000013.1"/>
</dbReference>
<comment type="caution">
    <text evidence="3">The sequence shown here is derived from an EMBL/GenBank/DDBJ whole genome shotgun (WGS) entry which is preliminary data.</text>
</comment>
<evidence type="ECO:0000313" key="4">
    <source>
        <dbReference type="Proteomes" id="UP000606008"/>
    </source>
</evidence>
<reference evidence="4" key="2">
    <citation type="submission" date="2023-07" db="EMBL/GenBank/DDBJ databases">
        <authorList>
            <person name="Jung D.-H."/>
        </authorList>
    </citation>
    <scope>NUCLEOTIDE SEQUENCE [LARGE SCALE GENOMIC DNA]</scope>
    <source>
        <strain evidence="4">JA-25</strain>
    </source>
</reference>
<accession>A0ABX0QTN1</accession>
<organism evidence="3 4">
    <name type="scientific">Fibrivirga algicola</name>
    <dbReference type="NCBI Taxonomy" id="2950420"/>
    <lineage>
        <taxon>Bacteria</taxon>
        <taxon>Pseudomonadati</taxon>
        <taxon>Bacteroidota</taxon>
        <taxon>Cytophagia</taxon>
        <taxon>Cytophagales</taxon>
        <taxon>Spirosomataceae</taxon>
        <taxon>Fibrivirga</taxon>
    </lineage>
</organism>
<evidence type="ECO:0000313" key="3">
    <source>
        <dbReference type="EMBL" id="NID13544.1"/>
    </source>
</evidence>
<feature type="domain" description="Lantibiotic dehydratase N-terminal" evidence="1">
    <location>
        <begin position="46"/>
        <end position="688"/>
    </location>
</feature>
<dbReference type="Pfam" id="PF04738">
    <property type="entry name" value="Lant_dehydr_N"/>
    <property type="match status" value="1"/>
</dbReference>
<name>A0ABX0QTN1_9BACT</name>
<proteinExistence type="predicted"/>
<gene>
    <name evidence="3" type="ORF">F7231_25480</name>
</gene>
<dbReference type="InterPro" id="IPR006827">
    <property type="entry name" value="Lant_deHydtase_N"/>
</dbReference>
<dbReference type="InterPro" id="IPR023809">
    <property type="entry name" value="Thiopep_bacteriocin_synth_dom"/>
</dbReference>
<sequence length="1029" mass="117717">MRLKLVTHSFALVRSPLLPIDSSLNQLPLTEEETDQVLWNWLNQLAVEQALQIASPTLHKVWLRWQKQPAVLPGQDARLALWRYILRMSSRSTPFGMFAGVSVATVGTETIGTVGKDVPELCIRPDSAWLSALVDRLVEQPQIRLALRYKVNNSLYRLGTQLRYSDYTLQAGQRTFYINSVECDDTIEAVLSFVHACAEGAQGRSIVAFLIDTIREEPEVAQVLVDELIDAHILISELESSITGDDTFGQLLQRLTDIPAAQSLTSEIRVIQEQLQRGTVTTLVTHHTEERMRKQVGEGYTEKGVCQIDLFRPTEEVILNQSVVEQLGQELLQLSSLRNDNQSQALSSFAQRLNDRYGSQAVPLLKSLDHETGIGYGDSGPRAGQLSLLNSLNDQAIPVAPKADRLDGLRLDKLTDFLETGQSIQLITDEDLNKTAQSVPDKPLARSWAVLGELYGADETAIDAGHYQFLLKSVSGPSAASLMARFGSHHQTLTHQLRQLTDWEAQQCSNDLLAEIAHLPAGRMGNVLSRPALRRYEIPYVTPSSVDDTYTIALEDLWVRTIDGTTVELWSKRYNQRVMPRNTTAHNYHQSDDVYRFLTDLSHQDEGFSMRWSWGMLDGQPRLPRIVYKHLILARAQWSLTLREHWLSATVMADDLQQCLSLPRLITLVEGDHELLLDLSSPPCQQILFAELSKRDSVRVAEWLGSPAQCWLSRAGQRYSSELVIPFGLPQAPPPPRHSPFRVDTTQIHRSFGPGSEWLYVKVYVGELTANDVLRQVVGPMVTRAMAEQWIDHWFFIRYYDPEHHLRLRFHGSESTYHLILTELTRQLAPWQEMGLVHSTVVDTYQRELERYGHLTIPLTERLFWRDSEWNLLWINQLAALDEDMHWWVACERADQLLDAFGLSASQKQELIVQLQVRFLSENKQNHMLRKELNTQYRAWQERVAGCSLPDVQSVEDWRPLVEQIQQIRRQDDAQTPDFTEFVRSILHMLFNRFFVSNQRMSEGVVYHFLVRRYATELTRKFSSTTQVY</sequence>
<evidence type="ECO:0000259" key="1">
    <source>
        <dbReference type="Pfam" id="PF04738"/>
    </source>
</evidence>
<keyword evidence="4" id="KW-1185">Reference proteome</keyword>
<dbReference type="NCBIfam" id="TIGR03891">
    <property type="entry name" value="thiopep_ocin"/>
    <property type="match status" value="1"/>
</dbReference>
<dbReference type="Pfam" id="PF14028">
    <property type="entry name" value="Lant_dehydr_C"/>
    <property type="match status" value="1"/>
</dbReference>
<protein>
    <submittedName>
        <fullName evidence="3">Lantibiotic dehydratase</fullName>
    </submittedName>
</protein>